<keyword evidence="1" id="KW-0238">DNA-binding</keyword>
<dbReference type="InterPro" id="IPR001387">
    <property type="entry name" value="Cro/C1-type_HTH"/>
</dbReference>
<comment type="caution">
    <text evidence="3">The sequence shown here is derived from an EMBL/GenBank/DDBJ whole genome shotgun (WGS) entry which is preliminary data.</text>
</comment>
<dbReference type="SMART" id="SM00530">
    <property type="entry name" value="HTH_XRE"/>
    <property type="match status" value="1"/>
</dbReference>
<accession>A0A161PH81</accession>
<dbReference type="CDD" id="cd00093">
    <property type="entry name" value="HTH_XRE"/>
    <property type="match status" value="1"/>
</dbReference>
<name>A0A161PH81_9BACI</name>
<dbReference type="PANTHER" id="PTHR46558">
    <property type="entry name" value="TRACRIPTIONAL REGULATORY PROTEIN-RELATED-RELATED"/>
    <property type="match status" value="1"/>
</dbReference>
<sequence>MDTYEKIGNKIKETREKRGKNQHWLADQLSVSVSYVSHLERGKRKISIELLEQLADIFNVDLTHFLTEEDAVFLSNEEKAYLSFGQKMKEQGIDIKDVEKWVQIAKQLRDVD</sequence>
<organism evidence="3 4">
    <name type="scientific">Alkalihalobacillus trypoxylicola</name>
    <dbReference type="NCBI Taxonomy" id="519424"/>
    <lineage>
        <taxon>Bacteria</taxon>
        <taxon>Bacillati</taxon>
        <taxon>Bacillota</taxon>
        <taxon>Bacilli</taxon>
        <taxon>Bacillales</taxon>
        <taxon>Bacillaceae</taxon>
        <taxon>Alkalihalobacillus</taxon>
    </lineage>
</organism>
<feature type="domain" description="HTH cro/C1-type" evidence="2">
    <location>
        <begin position="11"/>
        <end position="65"/>
    </location>
</feature>
<dbReference type="EMBL" id="LTAO01000034">
    <property type="protein sequence ID" value="KYG28133.1"/>
    <property type="molecule type" value="Genomic_DNA"/>
</dbReference>
<dbReference type="OrthoDB" id="2970463at2"/>
<dbReference type="Gene3D" id="1.10.260.40">
    <property type="entry name" value="lambda repressor-like DNA-binding domains"/>
    <property type="match status" value="1"/>
</dbReference>
<dbReference type="AlphaFoldDB" id="A0A161PH81"/>
<dbReference type="PANTHER" id="PTHR46558:SF4">
    <property type="entry name" value="DNA-BIDING PHAGE PROTEIN"/>
    <property type="match status" value="1"/>
</dbReference>
<dbReference type="STRING" id="519424.AZF04_09525"/>
<evidence type="ECO:0000256" key="1">
    <source>
        <dbReference type="ARBA" id="ARBA00023125"/>
    </source>
</evidence>
<dbReference type="PROSITE" id="PS50943">
    <property type="entry name" value="HTH_CROC1"/>
    <property type="match status" value="1"/>
</dbReference>
<dbReference type="InterPro" id="IPR010982">
    <property type="entry name" value="Lambda_DNA-bd_dom_sf"/>
</dbReference>
<dbReference type="Proteomes" id="UP000075806">
    <property type="component" value="Unassembled WGS sequence"/>
</dbReference>
<evidence type="ECO:0000313" key="4">
    <source>
        <dbReference type="Proteomes" id="UP000075806"/>
    </source>
</evidence>
<dbReference type="RefSeq" id="WP_061949556.1">
    <property type="nucleotide sequence ID" value="NZ_LTAO01000034.1"/>
</dbReference>
<dbReference type="GO" id="GO:0003677">
    <property type="term" value="F:DNA binding"/>
    <property type="evidence" value="ECO:0007669"/>
    <property type="project" value="UniProtKB-KW"/>
</dbReference>
<dbReference type="Pfam" id="PF01381">
    <property type="entry name" value="HTH_3"/>
    <property type="match status" value="1"/>
</dbReference>
<evidence type="ECO:0000259" key="2">
    <source>
        <dbReference type="PROSITE" id="PS50943"/>
    </source>
</evidence>
<evidence type="ECO:0000313" key="3">
    <source>
        <dbReference type="EMBL" id="KYG28133.1"/>
    </source>
</evidence>
<proteinExistence type="predicted"/>
<gene>
    <name evidence="3" type="ORF">AZF04_09525</name>
</gene>
<dbReference type="SUPFAM" id="SSF47413">
    <property type="entry name" value="lambda repressor-like DNA-binding domains"/>
    <property type="match status" value="1"/>
</dbReference>
<protein>
    <recommendedName>
        <fullName evidence="2">HTH cro/C1-type domain-containing protein</fullName>
    </recommendedName>
</protein>
<keyword evidence="4" id="KW-1185">Reference proteome</keyword>
<reference evidence="3" key="1">
    <citation type="submission" date="2016-02" db="EMBL/GenBank/DDBJ databases">
        <title>Genome sequence of Bacillus trypoxylicola KCTC 13244(T).</title>
        <authorList>
            <person name="Jeong H."/>
            <person name="Park S.-H."/>
            <person name="Choi S.-K."/>
        </authorList>
    </citation>
    <scope>NUCLEOTIDE SEQUENCE [LARGE SCALE GENOMIC DNA]</scope>
    <source>
        <strain evidence="3">KCTC 13244</strain>
    </source>
</reference>